<accession>A0ABP6S8X9</accession>
<name>A0ABP6S8X9_9ACTN</name>
<reference evidence="3" key="1">
    <citation type="journal article" date="2019" name="Int. J. Syst. Evol. Microbiol.">
        <title>The Global Catalogue of Microorganisms (GCM) 10K type strain sequencing project: providing services to taxonomists for standard genome sequencing and annotation.</title>
        <authorList>
            <consortium name="The Broad Institute Genomics Platform"/>
            <consortium name="The Broad Institute Genome Sequencing Center for Infectious Disease"/>
            <person name="Wu L."/>
            <person name="Ma J."/>
        </authorList>
    </citation>
    <scope>NUCLEOTIDE SEQUENCE [LARGE SCALE GENOMIC DNA]</scope>
    <source>
        <strain evidence="3">JCM 9651</strain>
    </source>
</reference>
<evidence type="ECO:0000256" key="1">
    <source>
        <dbReference type="SAM" id="Phobius"/>
    </source>
</evidence>
<proteinExistence type="predicted"/>
<gene>
    <name evidence="2" type="ORF">GCM10020367_19350</name>
</gene>
<keyword evidence="3" id="KW-1185">Reference proteome</keyword>
<keyword evidence="1" id="KW-0472">Membrane</keyword>
<keyword evidence="1" id="KW-0812">Transmembrane</keyword>
<protein>
    <recommendedName>
        <fullName evidence="4">Integral membrane protein</fullName>
    </recommendedName>
</protein>
<feature type="transmembrane region" description="Helical" evidence="1">
    <location>
        <begin position="29"/>
        <end position="49"/>
    </location>
</feature>
<feature type="transmembrane region" description="Helical" evidence="1">
    <location>
        <begin position="137"/>
        <end position="157"/>
    </location>
</feature>
<keyword evidence="1" id="KW-1133">Transmembrane helix</keyword>
<comment type="caution">
    <text evidence="2">The sequence shown here is derived from an EMBL/GenBank/DDBJ whole genome shotgun (WGS) entry which is preliminary data.</text>
</comment>
<dbReference type="EMBL" id="BAAAYL010000001">
    <property type="protein sequence ID" value="GAA3370895.1"/>
    <property type="molecule type" value="Genomic_DNA"/>
</dbReference>
<feature type="transmembrane region" description="Helical" evidence="1">
    <location>
        <begin position="5"/>
        <end position="23"/>
    </location>
</feature>
<organism evidence="2 3">
    <name type="scientific">Streptomyces sannanensis</name>
    <dbReference type="NCBI Taxonomy" id="285536"/>
    <lineage>
        <taxon>Bacteria</taxon>
        <taxon>Bacillati</taxon>
        <taxon>Actinomycetota</taxon>
        <taxon>Actinomycetes</taxon>
        <taxon>Kitasatosporales</taxon>
        <taxon>Streptomycetaceae</taxon>
        <taxon>Streptomyces</taxon>
    </lineage>
</organism>
<dbReference type="RefSeq" id="WP_345035843.1">
    <property type="nucleotide sequence ID" value="NZ_BAAAYL010000001.1"/>
</dbReference>
<evidence type="ECO:0008006" key="4">
    <source>
        <dbReference type="Google" id="ProtNLM"/>
    </source>
</evidence>
<evidence type="ECO:0000313" key="3">
    <source>
        <dbReference type="Proteomes" id="UP001499990"/>
    </source>
</evidence>
<dbReference type="Proteomes" id="UP001499990">
    <property type="component" value="Unassembled WGS sequence"/>
</dbReference>
<evidence type="ECO:0000313" key="2">
    <source>
        <dbReference type="EMBL" id="GAA3370895.1"/>
    </source>
</evidence>
<feature type="transmembrane region" description="Helical" evidence="1">
    <location>
        <begin position="109"/>
        <end position="131"/>
    </location>
</feature>
<sequence length="259" mass="28074">MRFALPLMVIGEVGLVICLMAGVPVPVPLLAGAEVVVFGALTAEAVVVWRRSRVRGFRAAVRSVIPEKARRLAAHELRSLHSLGLWVARRQHGVRDGDHSVAYTGPQTAMMYGLVFVSLVETVVLALVVPWPTVHRILLVLDAYGLLLVFALHAACVTRPHVVEADGSLRIRYGAMVDLRVGPADIAGVRVERRYPEGKLVQLGPDGVLDLAVGSQTTVTLELNRAVEFVRPLGARCEVRTVRFHADDPRALVAALTQA</sequence>